<dbReference type="HAMAP" id="MF_00122">
    <property type="entry name" value="GatC"/>
    <property type="match status" value="1"/>
</dbReference>
<dbReference type="RefSeq" id="WP_123197818.1">
    <property type="nucleotide sequence ID" value="NZ_QICB01000002.1"/>
</dbReference>
<accession>A0A3N0AHR9</accession>
<dbReference type="PANTHER" id="PTHR15004:SF0">
    <property type="entry name" value="GLUTAMYL-TRNA(GLN) AMIDOTRANSFERASE SUBUNIT C, MITOCHONDRIAL"/>
    <property type="match status" value="1"/>
</dbReference>
<dbReference type="OrthoDB" id="5295223at2"/>
<dbReference type="GO" id="GO:0005524">
    <property type="term" value="F:ATP binding"/>
    <property type="evidence" value="ECO:0007669"/>
    <property type="project" value="UniProtKB-KW"/>
</dbReference>
<dbReference type="GO" id="GO:0006450">
    <property type="term" value="P:regulation of translational fidelity"/>
    <property type="evidence" value="ECO:0007669"/>
    <property type="project" value="InterPro"/>
</dbReference>
<comment type="function">
    <text evidence="1">Allows the formation of correctly charged Asn-tRNA(Asn) or Gln-tRNA(Gln) through the transamidation of misacylated Asp-tRNA(Asn) or Glu-tRNA(Gln) in organisms which lack either or both of asparaginyl-tRNA or glutaminyl-tRNA synthetases. The reaction takes place in the presence of glutamine and ATP through an activated phospho-Asp-tRNA(Asn) or phospho-Glu-tRNA(Gln).</text>
</comment>
<comment type="subunit">
    <text evidence="1">Heterotrimer of A, B and C subunits.</text>
</comment>
<comment type="catalytic activity">
    <reaction evidence="1">
        <text>L-aspartyl-tRNA(Asn) + L-glutamine + ATP + H2O = L-asparaginyl-tRNA(Asn) + L-glutamate + ADP + phosphate + 2 H(+)</text>
        <dbReference type="Rhea" id="RHEA:14513"/>
        <dbReference type="Rhea" id="RHEA-COMP:9674"/>
        <dbReference type="Rhea" id="RHEA-COMP:9677"/>
        <dbReference type="ChEBI" id="CHEBI:15377"/>
        <dbReference type="ChEBI" id="CHEBI:15378"/>
        <dbReference type="ChEBI" id="CHEBI:29985"/>
        <dbReference type="ChEBI" id="CHEBI:30616"/>
        <dbReference type="ChEBI" id="CHEBI:43474"/>
        <dbReference type="ChEBI" id="CHEBI:58359"/>
        <dbReference type="ChEBI" id="CHEBI:78515"/>
        <dbReference type="ChEBI" id="CHEBI:78516"/>
        <dbReference type="ChEBI" id="CHEBI:456216"/>
    </reaction>
</comment>
<reference evidence="3" key="1">
    <citation type="submission" date="2018-05" db="EMBL/GenBank/DDBJ databases">
        <title>Genome Sequencing of selected type strains of the family Eggerthellaceae.</title>
        <authorList>
            <person name="Danylec N."/>
            <person name="Stoll D.A."/>
            <person name="Doetsch A."/>
            <person name="Huch M."/>
        </authorList>
    </citation>
    <scope>NUCLEOTIDE SEQUENCE [LARGE SCALE GENOMIC DNA]</scope>
    <source>
        <strain evidence="3">DSM 17537</strain>
    </source>
</reference>
<comment type="catalytic activity">
    <reaction evidence="1">
        <text>L-glutamyl-tRNA(Gln) + L-glutamine + ATP + H2O = L-glutaminyl-tRNA(Gln) + L-glutamate + ADP + phosphate + H(+)</text>
        <dbReference type="Rhea" id="RHEA:17521"/>
        <dbReference type="Rhea" id="RHEA-COMP:9681"/>
        <dbReference type="Rhea" id="RHEA-COMP:9684"/>
        <dbReference type="ChEBI" id="CHEBI:15377"/>
        <dbReference type="ChEBI" id="CHEBI:15378"/>
        <dbReference type="ChEBI" id="CHEBI:29985"/>
        <dbReference type="ChEBI" id="CHEBI:30616"/>
        <dbReference type="ChEBI" id="CHEBI:43474"/>
        <dbReference type="ChEBI" id="CHEBI:58359"/>
        <dbReference type="ChEBI" id="CHEBI:78520"/>
        <dbReference type="ChEBI" id="CHEBI:78521"/>
        <dbReference type="ChEBI" id="CHEBI:456216"/>
    </reaction>
</comment>
<dbReference type="GO" id="GO:0070681">
    <property type="term" value="P:glutaminyl-tRNAGln biosynthesis via transamidation"/>
    <property type="evidence" value="ECO:0007669"/>
    <property type="project" value="TreeGrafter"/>
</dbReference>
<dbReference type="PANTHER" id="PTHR15004">
    <property type="entry name" value="GLUTAMYL-TRNA(GLN) AMIDOTRANSFERASE SUBUNIT C, MITOCHONDRIAL"/>
    <property type="match status" value="1"/>
</dbReference>
<comment type="similarity">
    <text evidence="1">Belongs to the GatC family.</text>
</comment>
<keyword evidence="1" id="KW-0547">Nucleotide-binding</keyword>
<sequence length="102" mass="11161">MAGRLTEKDVRDIATYARIGLDDQEVAQMTVDLNNIIATLEPITHYELDGVEPTFHPIGGLHNVMREDVVEESFTQEQALANAPKQQDGSFLIPAILGGGDQ</sequence>
<dbReference type="EMBL" id="QICB01000002">
    <property type="protein sequence ID" value="RNL20717.1"/>
    <property type="molecule type" value="Genomic_DNA"/>
</dbReference>
<gene>
    <name evidence="1" type="primary">gatC</name>
    <name evidence="2" type="ORF">DMP07_03815</name>
</gene>
<dbReference type="NCBIfam" id="TIGR00135">
    <property type="entry name" value="gatC"/>
    <property type="match status" value="1"/>
</dbReference>
<dbReference type="InterPro" id="IPR003837">
    <property type="entry name" value="GatC"/>
</dbReference>
<dbReference type="AlphaFoldDB" id="A0A3N0AHR9"/>
<dbReference type="Gene3D" id="1.10.20.60">
    <property type="entry name" value="Glu-tRNAGln amidotransferase C subunit, N-terminal domain"/>
    <property type="match status" value="1"/>
</dbReference>
<comment type="caution">
    <text evidence="2">The sequence shown here is derived from an EMBL/GenBank/DDBJ whole genome shotgun (WGS) entry which is preliminary data.</text>
</comment>
<keyword evidence="1" id="KW-0067">ATP-binding</keyword>
<dbReference type="GO" id="GO:0050567">
    <property type="term" value="F:glutaminyl-tRNA synthase (glutamine-hydrolyzing) activity"/>
    <property type="evidence" value="ECO:0007669"/>
    <property type="project" value="UniProtKB-UniRule"/>
</dbReference>
<keyword evidence="3" id="KW-1185">Reference proteome</keyword>
<keyword evidence="2" id="KW-0808">Transferase</keyword>
<name>A0A3N0AHR9_9ACTN</name>
<evidence type="ECO:0000313" key="3">
    <source>
        <dbReference type="Proteomes" id="UP000267368"/>
    </source>
</evidence>
<evidence type="ECO:0000256" key="1">
    <source>
        <dbReference type="HAMAP-Rule" id="MF_00122"/>
    </source>
</evidence>
<proteinExistence type="inferred from homology"/>
<dbReference type="SUPFAM" id="SSF141000">
    <property type="entry name" value="Glu-tRNAGln amidotransferase C subunit"/>
    <property type="match status" value="1"/>
</dbReference>
<dbReference type="GO" id="GO:0016740">
    <property type="term" value="F:transferase activity"/>
    <property type="evidence" value="ECO:0007669"/>
    <property type="project" value="UniProtKB-KW"/>
</dbReference>
<dbReference type="Pfam" id="PF02686">
    <property type="entry name" value="GatC"/>
    <property type="match status" value="1"/>
</dbReference>
<keyword evidence="1" id="KW-0648">Protein biosynthesis</keyword>
<evidence type="ECO:0000313" key="2">
    <source>
        <dbReference type="EMBL" id="RNL20717.1"/>
    </source>
</evidence>
<dbReference type="Proteomes" id="UP000267368">
    <property type="component" value="Unassembled WGS sequence"/>
</dbReference>
<dbReference type="EC" id="6.3.5.-" evidence="1"/>
<organism evidence="2 3">
    <name type="scientific">Slackia faecicanis</name>
    <dbReference type="NCBI Taxonomy" id="255723"/>
    <lineage>
        <taxon>Bacteria</taxon>
        <taxon>Bacillati</taxon>
        <taxon>Actinomycetota</taxon>
        <taxon>Coriobacteriia</taxon>
        <taxon>Eggerthellales</taxon>
        <taxon>Eggerthellaceae</taxon>
        <taxon>Slackia</taxon>
    </lineage>
</organism>
<dbReference type="GO" id="GO:0050566">
    <property type="term" value="F:asparaginyl-tRNA synthase (glutamine-hydrolyzing) activity"/>
    <property type="evidence" value="ECO:0007669"/>
    <property type="project" value="RHEA"/>
</dbReference>
<dbReference type="GO" id="GO:0006412">
    <property type="term" value="P:translation"/>
    <property type="evidence" value="ECO:0007669"/>
    <property type="project" value="UniProtKB-UniRule"/>
</dbReference>
<protein>
    <recommendedName>
        <fullName evidence="1">Aspartyl/glutamyl-tRNA(Asn/Gln) amidotransferase subunit C</fullName>
        <shortName evidence="1">Asp/Glu-ADT subunit C</shortName>
        <ecNumber evidence="1">6.3.5.-</ecNumber>
    </recommendedName>
</protein>
<dbReference type="InterPro" id="IPR036113">
    <property type="entry name" value="Asp/Glu-ADT_sf_sub_c"/>
</dbReference>
<keyword evidence="1" id="KW-0436">Ligase</keyword>